<proteinExistence type="inferred from homology"/>
<evidence type="ECO:0000256" key="7">
    <source>
        <dbReference type="ARBA" id="ARBA00047473"/>
    </source>
</evidence>
<evidence type="ECO:0000259" key="11">
    <source>
        <dbReference type="SMART" id="SM00984"/>
    </source>
</evidence>
<evidence type="ECO:0000256" key="6">
    <source>
        <dbReference type="ARBA" id="ARBA00023027"/>
    </source>
</evidence>
<gene>
    <name evidence="12" type="ORF">ACHAXA_010465</name>
</gene>
<evidence type="ECO:0000256" key="9">
    <source>
        <dbReference type="PIRSR" id="PIRSR500133-1"/>
    </source>
</evidence>
<evidence type="ECO:0000313" key="12">
    <source>
        <dbReference type="EMBL" id="KAL3823330.1"/>
    </source>
</evidence>
<feature type="binding site" evidence="10">
    <location>
        <begin position="13"/>
        <end position="18"/>
    </location>
    <ligand>
        <name>NAD(+)</name>
        <dbReference type="ChEBI" id="CHEBI:57540"/>
    </ligand>
</feature>
<dbReference type="SUPFAM" id="SSF48179">
    <property type="entry name" value="6-phosphogluconate dehydrogenase C-terminal domain-like"/>
    <property type="match status" value="1"/>
</dbReference>
<dbReference type="GO" id="GO:0003979">
    <property type="term" value="F:UDP-glucose 6-dehydrogenase activity"/>
    <property type="evidence" value="ECO:0007669"/>
    <property type="project" value="UniProtKB-EC"/>
</dbReference>
<dbReference type="InterPro" id="IPR014027">
    <property type="entry name" value="UDP-Glc/GDP-Man_DH_C"/>
</dbReference>
<dbReference type="PIRSF" id="PIRSF500133">
    <property type="entry name" value="UDPglc_DH_euk"/>
    <property type="match status" value="1"/>
</dbReference>
<keyword evidence="5 8" id="KW-0560">Oxidoreductase</keyword>
<name>A0ABD3SG34_9STRA</name>
<feature type="domain" description="UDP-glucose/GDP-mannose dehydrogenase C-terminal" evidence="11">
    <location>
        <begin position="367"/>
        <end position="485"/>
    </location>
</feature>
<dbReference type="InterPro" id="IPR017476">
    <property type="entry name" value="UDP-Glc/GDP-Man"/>
</dbReference>
<accession>A0ABD3SG34</accession>
<evidence type="ECO:0000256" key="10">
    <source>
        <dbReference type="PIRSR" id="PIRSR500133-3"/>
    </source>
</evidence>
<organism evidence="12 13">
    <name type="scientific">Cyclostephanos tholiformis</name>
    <dbReference type="NCBI Taxonomy" id="382380"/>
    <lineage>
        <taxon>Eukaryota</taxon>
        <taxon>Sar</taxon>
        <taxon>Stramenopiles</taxon>
        <taxon>Ochrophyta</taxon>
        <taxon>Bacillariophyta</taxon>
        <taxon>Coscinodiscophyceae</taxon>
        <taxon>Thalassiosirophycidae</taxon>
        <taxon>Stephanodiscales</taxon>
        <taxon>Stephanodiscaceae</taxon>
        <taxon>Cyclostephanos</taxon>
    </lineage>
</organism>
<dbReference type="InterPro" id="IPR001732">
    <property type="entry name" value="UDP-Glc/GDP-Man_DH_N"/>
</dbReference>
<dbReference type="FunFam" id="1.20.5.100:FF:000001">
    <property type="entry name" value="UDP-glucose 6-dehydrogenase"/>
    <property type="match status" value="1"/>
</dbReference>
<dbReference type="AlphaFoldDB" id="A0ABD3SG34"/>
<dbReference type="PIRSF" id="PIRSF000124">
    <property type="entry name" value="UDPglc_GDPman_dh"/>
    <property type="match status" value="1"/>
</dbReference>
<feature type="active site" description="Nucleophile" evidence="9">
    <location>
        <position position="311"/>
    </location>
</feature>
<dbReference type="SMART" id="SM00984">
    <property type="entry name" value="UDPG_MGDP_dh_C"/>
    <property type="match status" value="1"/>
</dbReference>
<feature type="binding site" evidence="10">
    <location>
        <position position="200"/>
    </location>
    <ligand>
        <name>NAD(+)</name>
        <dbReference type="ChEBI" id="CHEBI:57540"/>
    </ligand>
</feature>
<dbReference type="Pfam" id="PF03721">
    <property type="entry name" value="UDPG_MGDP_dh_N"/>
    <property type="match status" value="1"/>
</dbReference>
<dbReference type="NCBIfam" id="TIGR03026">
    <property type="entry name" value="NDP-sugDHase"/>
    <property type="match status" value="1"/>
</dbReference>
<feature type="binding site" evidence="10">
    <location>
        <position position="72"/>
    </location>
    <ligand>
        <name>NAD(+)</name>
        <dbReference type="ChEBI" id="CHEBI:57540"/>
    </ligand>
</feature>
<evidence type="ECO:0000256" key="2">
    <source>
        <dbReference type="ARBA" id="ARBA00006601"/>
    </source>
</evidence>
<dbReference type="InterPro" id="IPR008927">
    <property type="entry name" value="6-PGluconate_DH-like_C_sf"/>
</dbReference>
<evidence type="ECO:0000313" key="13">
    <source>
        <dbReference type="Proteomes" id="UP001530377"/>
    </source>
</evidence>
<protein>
    <recommendedName>
        <fullName evidence="4 8">UDP-glucose 6-dehydrogenase</fullName>
        <ecNumber evidence="3 8">1.1.1.22</ecNumber>
    </recommendedName>
</protein>
<evidence type="ECO:0000256" key="4">
    <source>
        <dbReference type="ARBA" id="ARBA00015132"/>
    </source>
</evidence>
<dbReference type="InterPro" id="IPR036220">
    <property type="entry name" value="UDP-Glc/GDP-Man_DH_C_sf"/>
</dbReference>
<feature type="binding site" evidence="10">
    <location>
        <begin position="125"/>
        <end position="129"/>
    </location>
    <ligand>
        <name>NAD(+)</name>
        <dbReference type="ChEBI" id="CHEBI:57540"/>
    </ligand>
</feature>
<evidence type="ECO:0000256" key="8">
    <source>
        <dbReference type="PIRNR" id="PIRNR000124"/>
    </source>
</evidence>
<dbReference type="FunFam" id="3.40.50.720:FF:000114">
    <property type="entry name" value="UDP-glucose 6-dehydrogenase"/>
    <property type="match status" value="1"/>
</dbReference>
<reference evidence="12 13" key="1">
    <citation type="submission" date="2024-10" db="EMBL/GenBank/DDBJ databases">
        <title>Updated reference genomes for cyclostephanoid diatoms.</title>
        <authorList>
            <person name="Roberts W.R."/>
            <person name="Alverson A.J."/>
        </authorList>
    </citation>
    <scope>NUCLEOTIDE SEQUENCE [LARGE SCALE GENOMIC DNA]</scope>
    <source>
        <strain evidence="12 13">AJA228-03</strain>
    </source>
</reference>
<evidence type="ECO:0000256" key="1">
    <source>
        <dbReference type="ARBA" id="ARBA00004701"/>
    </source>
</evidence>
<dbReference type="EMBL" id="JALLPB020000040">
    <property type="protein sequence ID" value="KAL3823330.1"/>
    <property type="molecule type" value="Genomic_DNA"/>
</dbReference>
<dbReference type="EC" id="1.1.1.22" evidence="3 8"/>
<dbReference type="Proteomes" id="UP001530377">
    <property type="component" value="Unassembled WGS sequence"/>
</dbReference>
<feature type="binding site" evidence="10">
    <location>
        <begin position="166"/>
        <end position="167"/>
    </location>
    <ligand>
        <name>NAD(+)</name>
        <dbReference type="ChEBI" id="CHEBI:57540"/>
    </ligand>
</feature>
<dbReference type="Pfam" id="PF00984">
    <property type="entry name" value="UDPG_MGDP_dh"/>
    <property type="match status" value="1"/>
</dbReference>
<feature type="binding site" evidence="10">
    <location>
        <position position="381"/>
    </location>
    <ligand>
        <name>NAD(+)</name>
        <dbReference type="ChEBI" id="CHEBI:57540"/>
    </ligand>
</feature>
<dbReference type="InterPro" id="IPR028356">
    <property type="entry name" value="UDPglc_DH_euk"/>
</dbReference>
<dbReference type="PANTHER" id="PTHR11374">
    <property type="entry name" value="UDP-GLUCOSE DEHYDROGENASE/UDP-MANNAC DEHYDROGENASE"/>
    <property type="match status" value="1"/>
</dbReference>
<comment type="caution">
    <text evidence="12">The sequence shown here is derived from an EMBL/GenBank/DDBJ whole genome shotgun (WGS) entry which is preliminary data.</text>
</comment>
<evidence type="ECO:0000256" key="5">
    <source>
        <dbReference type="ARBA" id="ARBA00023002"/>
    </source>
</evidence>
<dbReference type="SUPFAM" id="SSF51735">
    <property type="entry name" value="NAD(P)-binding Rossmann-fold domains"/>
    <property type="match status" value="1"/>
</dbReference>
<keyword evidence="6 8" id="KW-0520">NAD</keyword>
<dbReference type="FunFam" id="3.40.50.720:FF:000032">
    <property type="entry name" value="UDP-glucose 6-dehydrogenase"/>
    <property type="match status" value="1"/>
</dbReference>
<feature type="binding site" evidence="10">
    <location>
        <begin position="311"/>
        <end position="314"/>
    </location>
    <ligand>
        <name>NAD(+)</name>
        <dbReference type="ChEBI" id="CHEBI:57540"/>
    </ligand>
</feature>
<keyword evidence="13" id="KW-1185">Reference proteome</keyword>
<comment type="similarity">
    <text evidence="2 8">Belongs to the UDP-glucose/GDP-mannose dehydrogenase family.</text>
</comment>
<dbReference type="PANTHER" id="PTHR11374:SF3">
    <property type="entry name" value="UDP-GLUCOSE 6-DEHYDROGENASE"/>
    <property type="match status" value="1"/>
</dbReference>
<evidence type="ECO:0000256" key="3">
    <source>
        <dbReference type="ARBA" id="ARBA00012954"/>
    </source>
</evidence>
<sequence length="509" mass="55818">MSDGFDLHICCMGAGYVGGPTMAVIAANCPKGVMGSVTCGPPVFVSIPIRDESITTWGGGGGERAIRVCVVDLSQKQIDAWNSPDLPIYEPGLVEVVEKCRGTNLFFSTDIDAEIELADVVFISVNTPTKTAGIGAGRAANVKNCELCARKIAEVSMGDKIVVEKSTVPVRTAEAVRRVLDCNEKGLRFQVLSNPEFLAEGTAIPDLMEPDRVLIGGVQSPEGLRAAETLASVYANWVPRERILTTNLWSSELAKLVANAFLAQRVSSINSISALCEATGANVSEITRAVGMDDRIGKRFLNSSIGFGGSCFQKDILNLVYLCETYGLRECAEYWNQVIIMNDYQKKRFSEKMVSTMFNTVTGKKIAILGFAFKKDTGDVRETPSMFVVRDLVHEQAKIHVYDPQVKREDMWIEMDYTCKMNAANHPGLEEAVTTSPDAYSACDGAHALAVLTEWDEFKDLDYERIYKSMAKPAFVFDGRNILDHDALRKVGFEVHAIGKPDPNKFSDL</sequence>
<dbReference type="SUPFAM" id="SSF52413">
    <property type="entry name" value="UDP-glucose/GDP-mannose dehydrogenase C-terminal domain"/>
    <property type="match status" value="1"/>
</dbReference>
<comment type="catalytic activity">
    <reaction evidence="7 8">
        <text>UDP-alpha-D-glucose + 2 NAD(+) + H2O = UDP-alpha-D-glucuronate + 2 NADH + 3 H(+)</text>
        <dbReference type="Rhea" id="RHEA:23596"/>
        <dbReference type="ChEBI" id="CHEBI:15377"/>
        <dbReference type="ChEBI" id="CHEBI:15378"/>
        <dbReference type="ChEBI" id="CHEBI:57540"/>
        <dbReference type="ChEBI" id="CHEBI:57945"/>
        <dbReference type="ChEBI" id="CHEBI:58052"/>
        <dbReference type="ChEBI" id="CHEBI:58885"/>
        <dbReference type="EC" id="1.1.1.22"/>
    </reaction>
</comment>
<dbReference type="InterPro" id="IPR036291">
    <property type="entry name" value="NAD(P)-bd_dom_sf"/>
</dbReference>
<dbReference type="Gene3D" id="1.20.5.100">
    <property type="entry name" value="Cytochrome c1, transmembrane anchor, C-terminal"/>
    <property type="match status" value="1"/>
</dbReference>
<dbReference type="Pfam" id="PF03720">
    <property type="entry name" value="UDPG_MGDP_dh_C"/>
    <property type="match status" value="1"/>
</dbReference>
<comment type="pathway">
    <text evidence="1">Nucleotide-sugar biosynthesis; UDP-alpha-D-glucuronate biosynthesis; UDP-alpha-D-glucuronate from UDP-alpha-D-glucose: step 1/1.</text>
</comment>
<dbReference type="Gene3D" id="3.40.50.720">
    <property type="entry name" value="NAD(P)-binding Rossmann-like Domain"/>
    <property type="match status" value="2"/>
</dbReference>
<dbReference type="InterPro" id="IPR014026">
    <property type="entry name" value="UDP-Glc/GDP-Man_DH_dimer"/>
</dbReference>